<dbReference type="Gene3D" id="3.20.20.140">
    <property type="entry name" value="Metal-dependent hydrolases"/>
    <property type="match status" value="1"/>
</dbReference>
<proteinExistence type="predicted"/>
<organism evidence="2 3">
    <name type="scientific">Desulfosarcina ovata subsp. sediminis</name>
    <dbReference type="NCBI Taxonomy" id="885957"/>
    <lineage>
        <taxon>Bacteria</taxon>
        <taxon>Pseudomonadati</taxon>
        <taxon>Thermodesulfobacteriota</taxon>
        <taxon>Desulfobacteria</taxon>
        <taxon>Desulfobacterales</taxon>
        <taxon>Desulfosarcinaceae</taxon>
        <taxon>Desulfosarcina</taxon>
    </lineage>
</organism>
<dbReference type="KEGG" id="dov:DSCO28_15880"/>
<reference evidence="2 3" key="1">
    <citation type="submission" date="2019-11" db="EMBL/GenBank/DDBJ databases">
        <title>Comparative genomics of hydrocarbon-degrading Desulfosarcina strains.</title>
        <authorList>
            <person name="Watanabe M."/>
            <person name="Kojima H."/>
            <person name="Fukui M."/>
        </authorList>
    </citation>
    <scope>NUCLEOTIDE SEQUENCE [LARGE SCALE GENOMIC DNA]</scope>
    <source>
        <strain evidence="2 3">28bB2T</strain>
    </source>
</reference>
<dbReference type="RefSeq" id="WP_173179191.1">
    <property type="nucleotide sequence ID" value="NZ_AP021876.1"/>
</dbReference>
<feature type="domain" description="Amidohydrolase-related" evidence="1">
    <location>
        <begin position="96"/>
        <end position="270"/>
    </location>
</feature>
<dbReference type="EMBL" id="AP021876">
    <property type="protein sequence ID" value="BBO81022.1"/>
    <property type="molecule type" value="Genomic_DNA"/>
</dbReference>
<evidence type="ECO:0000313" key="2">
    <source>
        <dbReference type="EMBL" id="BBO81022.1"/>
    </source>
</evidence>
<accession>A0A5K7ZG12</accession>
<gene>
    <name evidence="2" type="ORF">DSCO28_15880</name>
</gene>
<dbReference type="InterPro" id="IPR006680">
    <property type="entry name" value="Amidohydro-rel"/>
</dbReference>
<protein>
    <recommendedName>
        <fullName evidence="1">Amidohydrolase-related domain-containing protein</fullName>
    </recommendedName>
</protein>
<sequence length="288" mass="33234">MKFFDAHVHVHILNSDWSTCFSSLQRMGLSGFCALVIAEFPNDEAVIKKMVPTWFHPFVSLRGLRNDASFLQQVPQTNRFEIKTYIDTRYVTENIDAVVEKYHRLGFSGIKLLFVPETDTGMQIEGMRKAFGRNLRASEEVTAQLVDSATRRKMSVLFHVDLREYYDFTEDMLNSFSATNFNIAHLGFSRRMVSGLLYRHENCYSDISSLSPFMKKQPEAYLDFITRYQDRLLFGSDAIIANPEHIKDAKLTFQNVVADTTVCAKVMATNYLRFHQTDTPPCVDRKEM</sequence>
<dbReference type="SUPFAM" id="SSF51556">
    <property type="entry name" value="Metallo-dependent hydrolases"/>
    <property type="match status" value="1"/>
</dbReference>
<dbReference type="AlphaFoldDB" id="A0A5K7ZG12"/>
<evidence type="ECO:0000313" key="3">
    <source>
        <dbReference type="Proteomes" id="UP000425960"/>
    </source>
</evidence>
<dbReference type="GO" id="GO:0016787">
    <property type="term" value="F:hydrolase activity"/>
    <property type="evidence" value="ECO:0007669"/>
    <property type="project" value="InterPro"/>
</dbReference>
<dbReference type="Pfam" id="PF04909">
    <property type="entry name" value="Amidohydro_2"/>
    <property type="match status" value="1"/>
</dbReference>
<dbReference type="InterPro" id="IPR032466">
    <property type="entry name" value="Metal_Hydrolase"/>
</dbReference>
<name>A0A5K7ZG12_9BACT</name>
<evidence type="ECO:0000259" key="1">
    <source>
        <dbReference type="Pfam" id="PF04909"/>
    </source>
</evidence>
<dbReference type="Proteomes" id="UP000425960">
    <property type="component" value="Chromosome"/>
</dbReference>